<evidence type="ECO:0000256" key="1">
    <source>
        <dbReference type="ARBA" id="ARBA00012104"/>
    </source>
</evidence>
<evidence type="ECO:0000259" key="6">
    <source>
        <dbReference type="Pfam" id="PF08543"/>
    </source>
</evidence>
<gene>
    <name evidence="7" type="ORF">C4N25_05510</name>
</gene>
<comment type="caution">
    <text evidence="7">The sequence shown here is derived from an EMBL/GenBank/DDBJ whole genome shotgun (WGS) entry which is preliminary data.</text>
</comment>
<reference evidence="7 8" key="1">
    <citation type="submission" date="2018-02" db="EMBL/GenBank/DDBJ databases">
        <title>Complete genome sequencing of Faecalibacterium prausnitzii strains isolated from the human gut.</title>
        <authorList>
            <person name="Fitzgerald B.C."/>
            <person name="Shkoporov A.N."/>
            <person name="Ross P.R."/>
            <person name="Hill C."/>
        </authorList>
    </citation>
    <scope>NUCLEOTIDE SEQUENCE [LARGE SCALE GENOMIC DNA]</scope>
    <source>
        <strain evidence="7 8">APC942/8-14-2</strain>
    </source>
</reference>
<evidence type="ECO:0000313" key="8">
    <source>
        <dbReference type="Proteomes" id="UP000251634"/>
    </source>
</evidence>
<dbReference type="InterPro" id="IPR004625">
    <property type="entry name" value="PyrdxlKinase"/>
</dbReference>
<dbReference type="Pfam" id="PF08543">
    <property type="entry name" value="Phos_pyr_kin"/>
    <property type="match status" value="1"/>
</dbReference>
<evidence type="ECO:0000256" key="3">
    <source>
        <dbReference type="ARBA" id="ARBA00022741"/>
    </source>
</evidence>
<dbReference type="GO" id="GO:0005524">
    <property type="term" value="F:ATP binding"/>
    <property type="evidence" value="ECO:0007669"/>
    <property type="project" value="UniProtKB-KW"/>
</dbReference>
<name>A0A329TL77_9FIRM</name>
<dbReference type="SUPFAM" id="SSF53613">
    <property type="entry name" value="Ribokinase-like"/>
    <property type="match status" value="1"/>
</dbReference>
<keyword evidence="5" id="KW-0067">ATP-binding</keyword>
<dbReference type="GO" id="GO:0009443">
    <property type="term" value="P:pyridoxal 5'-phosphate salvage"/>
    <property type="evidence" value="ECO:0007669"/>
    <property type="project" value="InterPro"/>
</dbReference>
<keyword evidence="2" id="KW-0808">Transferase</keyword>
<organism evidence="7 8">
    <name type="scientific">Faecalibacterium prausnitzii</name>
    <dbReference type="NCBI Taxonomy" id="853"/>
    <lineage>
        <taxon>Bacteria</taxon>
        <taxon>Bacillati</taxon>
        <taxon>Bacillota</taxon>
        <taxon>Clostridia</taxon>
        <taxon>Eubacteriales</taxon>
        <taxon>Oscillospiraceae</taxon>
        <taxon>Faecalibacterium</taxon>
    </lineage>
</organism>
<dbReference type="GO" id="GO:0005829">
    <property type="term" value="C:cytosol"/>
    <property type="evidence" value="ECO:0007669"/>
    <property type="project" value="TreeGrafter"/>
</dbReference>
<evidence type="ECO:0000256" key="5">
    <source>
        <dbReference type="ARBA" id="ARBA00022840"/>
    </source>
</evidence>
<keyword evidence="4 7" id="KW-0418">Kinase</keyword>
<dbReference type="PANTHER" id="PTHR10534:SF2">
    <property type="entry name" value="PYRIDOXAL KINASE"/>
    <property type="match status" value="1"/>
</dbReference>
<keyword evidence="3" id="KW-0547">Nucleotide-binding</keyword>
<feature type="domain" description="Pyridoxamine kinase/Phosphomethylpyrimidine kinase" evidence="6">
    <location>
        <begin position="107"/>
        <end position="282"/>
    </location>
</feature>
<dbReference type="InterPro" id="IPR029056">
    <property type="entry name" value="Ribokinase-like"/>
</dbReference>
<dbReference type="Proteomes" id="UP000251634">
    <property type="component" value="Unassembled WGS sequence"/>
</dbReference>
<dbReference type="Gene3D" id="3.40.1190.20">
    <property type="match status" value="1"/>
</dbReference>
<evidence type="ECO:0000256" key="4">
    <source>
        <dbReference type="ARBA" id="ARBA00022777"/>
    </source>
</evidence>
<protein>
    <recommendedName>
        <fullName evidence="1">pyridoxal kinase</fullName>
        <ecNumber evidence="1">2.7.1.35</ecNumber>
    </recommendedName>
</protein>
<evidence type="ECO:0000313" key="7">
    <source>
        <dbReference type="EMBL" id="RAW50457.1"/>
    </source>
</evidence>
<dbReference type="EMBL" id="PRKZ01000003">
    <property type="protein sequence ID" value="RAW50457.1"/>
    <property type="molecule type" value="Genomic_DNA"/>
</dbReference>
<evidence type="ECO:0000256" key="2">
    <source>
        <dbReference type="ARBA" id="ARBA00022679"/>
    </source>
</evidence>
<dbReference type="AlphaFoldDB" id="A0A329TL77"/>
<proteinExistence type="predicted"/>
<dbReference type="InterPro" id="IPR013749">
    <property type="entry name" value="PM/HMP-P_kinase-1"/>
</dbReference>
<dbReference type="PANTHER" id="PTHR10534">
    <property type="entry name" value="PYRIDOXAL KINASE"/>
    <property type="match status" value="1"/>
</dbReference>
<accession>A0A329TL77</accession>
<dbReference type="GO" id="GO:0008478">
    <property type="term" value="F:pyridoxal kinase activity"/>
    <property type="evidence" value="ECO:0007669"/>
    <property type="project" value="UniProtKB-EC"/>
</dbReference>
<dbReference type="NCBIfam" id="NF005491">
    <property type="entry name" value="PRK07105.1"/>
    <property type="match status" value="1"/>
</dbReference>
<sequence length="306" mass="32841">MWYTVSYADKIGLVCAPCRTAHSAKEASFLLKLTEPKKVLCIHDLSGVGRCSLAVILPVLSVMGVQPVALPTVVLSTHTGGFGTPARLDGCDYGMAALEHYRELGLEFDCIYTGYLGGEAQAAIAEKAFDLWPAAKKVVDPVMGDNGKAYSTVTPEFIDRMRTLCQRADLILPNVTEAGLLLRKETLPENFDEAGAQALADELTTLAPDAIVTGVAMGKYIGCAGAGRDRFVIKKLHIERSFPGTGDLYGAVLIGSLIQGNVMSAAADNAAEFVSLAIQKTPADQDTRFGVWFEPLLPRLCPLREF</sequence>
<dbReference type="EC" id="2.7.1.35" evidence="1"/>